<reference evidence="2" key="1">
    <citation type="journal article" date="2013" name="Science">
        <title>The Amborella genome and the evolution of flowering plants.</title>
        <authorList>
            <consortium name="Amborella Genome Project"/>
        </authorList>
    </citation>
    <scope>NUCLEOTIDE SEQUENCE [LARGE SCALE GENOMIC DNA]</scope>
</reference>
<evidence type="ECO:0000313" key="1">
    <source>
        <dbReference type="EMBL" id="ERN05966.1"/>
    </source>
</evidence>
<dbReference type="Gramene" id="ERN05966">
    <property type="protein sequence ID" value="ERN05966"/>
    <property type="gene ID" value="AMTR_s00145p00100270"/>
</dbReference>
<dbReference type="Proteomes" id="UP000017836">
    <property type="component" value="Unassembled WGS sequence"/>
</dbReference>
<keyword evidence="2" id="KW-1185">Reference proteome</keyword>
<dbReference type="HOGENOM" id="CLU_2561372_0_0_1"/>
<sequence length="82" mass="9682">MKGKLAEPTVMPLPWFQEQTNRRLEREWVLSKYVVREGKATRPYPSQTVGKTCLPLISTLELHKKVYENSFEDKRRSFKEIG</sequence>
<accession>W1PEB2</accession>
<organism evidence="1 2">
    <name type="scientific">Amborella trichopoda</name>
    <dbReference type="NCBI Taxonomy" id="13333"/>
    <lineage>
        <taxon>Eukaryota</taxon>
        <taxon>Viridiplantae</taxon>
        <taxon>Streptophyta</taxon>
        <taxon>Embryophyta</taxon>
        <taxon>Tracheophyta</taxon>
        <taxon>Spermatophyta</taxon>
        <taxon>Magnoliopsida</taxon>
        <taxon>Amborellales</taxon>
        <taxon>Amborellaceae</taxon>
        <taxon>Amborella</taxon>
    </lineage>
</organism>
<proteinExistence type="predicted"/>
<evidence type="ECO:0000313" key="2">
    <source>
        <dbReference type="Proteomes" id="UP000017836"/>
    </source>
</evidence>
<dbReference type="AlphaFoldDB" id="W1PEB2"/>
<protein>
    <submittedName>
        <fullName evidence="1">Uncharacterized protein</fullName>
    </submittedName>
</protein>
<name>W1PEB2_AMBTC</name>
<gene>
    <name evidence="1" type="ORF">AMTR_s00145p00100270</name>
</gene>
<dbReference type="EMBL" id="KI393970">
    <property type="protein sequence ID" value="ERN05966.1"/>
    <property type="molecule type" value="Genomic_DNA"/>
</dbReference>